<accession>A0AAV7T4C3</accession>
<sequence length="97" mass="10575">MIRNKGQLPQQNNKMDKYVVLKQAGGSTTLEEAGWGQAMERALPSEPTLGSIIAAIQDLKGTMEPKLEAVTVDVTLLRADLKKVVEKSQLWSGILPT</sequence>
<evidence type="ECO:0000313" key="2">
    <source>
        <dbReference type="Proteomes" id="UP001066276"/>
    </source>
</evidence>
<dbReference type="Proteomes" id="UP001066276">
    <property type="component" value="Chromosome 4_1"/>
</dbReference>
<dbReference type="AlphaFoldDB" id="A0AAV7T4C3"/>
<organism evidence="1 2">
    <name type="scientific">Pleurodeles waltl</name>
    <name type="common">Iberian ribbed newt</name>
    <dbReference type="NCBI Taxonomy" id="8319"/>
    <lineage>
        <taxon>Eukaryota</taxon>
        <taxon>Metazoa</taxon>
        <taxon>Chordata</taxon>
        <taxon>Craniata</taxon>
        <taxon>Vertebrata</taxon>
        <taxon>Euteleostomi</taxon>
        <taxon>Amphibia</taxon>
        <taxon>Batrachia</taxon>
        <taxon>Caudata</taxon>
        <taxon>Salamandroidea</taxon>
        <taxon>Salamandridae</taxon>
        <taxon>Pleurodelinae</taxon>
        <taxon>Pleurodeles</taxon>
    </lineage>
</organism>
<comment type="caution">
    <text evidence="1">The sequence shown here is derived from an EMBL/GenBank/DDBJ whole genome shotgun (WGS) entry which is preliminary data.</text>
</comment>
<dbReference type="EMBL" id="JANPWB010000007">
    <property type="protein sequence ID" value="KAJ1170904.1"/>
    <property type="molecule type" value="Genomic_DNA"/>
</dbReference>
<evidence type="ECO:0000313" key="1">
    <source>
        <dbReference type="EMBL" id="KAJ1170904.1"/>
    </source>
</evidence>
<keyword evidence="2" id="KW-1185">Reference proteome</keyword>
<gene>
    <name evidence="1" type="ORF">NDU88_002775</name>
</gene>
<proteinExistence type="predicted"/>
<reference evidence="1" key="1">
    <citation type="journal article" date="2022" name="bioRxiv">
        <title>Sequencing and chromosome-scale assembly of the giantPleurodeles waltlgenome.</title>
        <authorList>
            <person name="Brown T."/>
            <person name="Elewa A."/>
            <person name="Iarovenko S."/>
            <person name="Subramanian E."/>
            <person name="Araus A.J."/>
            <person name="Petzold A."/>
            <person name="Susuki M."/>
            <person name="Suzuki K.-i.T."/>
            <person name="Hayashi T."/>
            <person name="Toyoda A."/>
            <person name="Oliveira C."/>
            <person name="Osipova E."/>
            <person name="Leigh N.D."/>
            <person name="Simon A."/>
            <person name="Yun M.H."/>
        </authorList>
    </citation>
    <scope>NUCLEOTIDE SEQUENCE</scope>
    <source>
        <strain evidence="1">20211129_DDA</strain>
        <tissue evidence="1">Liver</tissue>
    </source>
</reference>
<name>A0AAV7T4C3_PLEWA</name>
<protein>
    <submittedName>
        <fullName evidence="1">Uncharacterized protein</fullName>
    </submittedName>
</protein>